<protein>
    <submittedName>
        <fullName evidence="2">Uncharacterized protein</fullName>
    </submittedName>
</protein>
<reference evidence="2 3" key="1">
    <citation type="journal article" date="2014" name="BMC Genomics">
        <title>Comparison of environmental and isolate Sulfobacillus genomes reveals diverse carbon, sulfur, nitrogen, and hydrogen metabolisms.</title>
        <authorList>
            <person name="Justice N.B."/>
            <person name="Norman A."/>
            <person name="Brown C.T."/>
            <person name="Singh A."/>
            <person name="Thomas B.C."/>
            <person name="Banfield J.F."/>
        </authorList>
    </citation>
    <scope>NUCLEOTIDE SEQUENCE [LARGE SCALE GENOMIC DNA]</scope>
    <source>
        <strain evidence="2">AMDSBA1</strain>
    </source>
</reference>
<evidence type="ECO:0000313" key="2">
    <source>
        <dbReference type="EMBL" id="PSR21422.1"/>
    </source>
</evidence>
<dbReference type="Proteomes" id="UP000242699">
    <property type="component" value="Unassembled WGS sequence"/>
</dbReference>
<keyword evidence="1" id="KW-0472">Membrane</keyword>
<keyword evidence="1" id="KW-1133">Transmembrane helix</keyword>
<gene>
    <name evidence="2" type="ORF">C7B43_21320</name>
</gene>
<proteinExistence type="predicted"/>
<keyword evidence="1" id="KW-0812">Transmembrane</keyword>
<evidence type="ECO:0000313" key="3">
    <source>
        <dbReference type="Proteomes" id="UP000242699"/>
    </source>
</evidence>
<comment type="caution">
    <text evidence="2">The sequence shown here is derived from an EMBL/GenBank/DDBJ whole genome shotgun (WGS) entry which is preliminary data.</text>
</comment>
<evidence type="ECO:0000256" key="1">
    <source>
        <dbReference type="SAM" id="Phobius"/>
    </source>
</evidence>
<feature type="transmembrane region" description="Helical" evidence="1">
    <location>
        <begin position="34"/>
        <end position="55"/>
    </location>
</feature>
<name>A0A2T2WGQ8_9FIRM</name>
<dbReference type="EMBL" id="PXYT01000135">
    <property type="protein sequence ID" value="PSR21422.1"/>
    <property type="molecule type" value="Genomic_DNA"/>
</dbReference>
<sequence length="110" mass="11995">MNTEVIMDDEEYEAKRVASRSVLERIPARTISTILFWAGVIFPIVTVGNDVYSILSAHIPFPLNTPLFALVSELILPLTTGAMLVGIAKLIEVGNSILASMPKPTEDENP</sequence>
<accession>A0A2T2WGQ8</accession>
<feature type="transmembrane region" description="Helical" evidence="1">
    <location>
        <begin position="67"/>
        <end position="91"/>
    </location>
</feature>
<organism evidence="2 3">
    <name type="scientific">Sulfobacillus benefaciens</name>
    <dbReference type="NCBI Taxonomy" id="453960"/>
    <lineage>
        <taxon>Bacteria</taxon>
        <taxon>Bacillati</taxon>
        <taxon>Bacillota</taxon>
        <taxon>Clostridia</taxon>
        <taxon>Eubacteriales</taxon>
        <taxon>Clostridiales Family XVII. Incertae Sedis</taxon>
        <taxon>Sulfobacillus</taxon>
    </lineage>
</organism>
<dbReference type="AlphaFoldDB" id="A0A2T2WGQ8"/>